<keyword evidence="21" id="KW-1185">Reference proteome</keyword>
<evidence type="ECO:0000256" key="5">
    <source>
        <dbReference type="ARBA" id="ARBA00022490"/>
    </source>
</evidence>
<dbReference type="Gene3D" id="1.10.418.10">
    <property type="entry name" value="Calponin-like domain"/>
    <property type="match status" value="1"/>
</dbReference>
<keyword evidence="9" id="KW-0498">Mitosis</keyword>
<feature type="compositionally biased region" description="Low complexity" evidence="16">
    <location>
        <begin position="152"/>
        <end position="166"/>
    </location>
</feature>
<reference evidence="20" key="1">
    <citation type="journal article" date="2020" name="Stud. Mycol.">
        <title>101 Dothideomycetes genomes: a test case for predicting lifestyles and emergence of pathogens.</title>
        <authorList>
            <person name="Haridas S."/>
            <person name="Albert R."/>
            <person name="Binder M."/>
            <person name="Bloem J."/>
            <person name="Labutti K."/>
            <person name="Salamov A."/>
            <person name="Andreopoulos B."/>
            <person name="Baker S."/>
            <person name="Barry K."/>
            <person name="Bills G."/>
            <person name="Bluhm B."/>
            <person name="Cannon C."/>
            <person name="Castanera R."/>
            <person name="Culley D."/>
            <person name="Daum C."/>
            <person name="Ezra D."/>
            <person name="Gonzalez J."/>
            <person name="Henrissat B."/>
            <person name="Kuo A."/>
            <person name="Liang C."/>
            <person name="Lipzen A."/>
            <person name="Lutzoni F."/>
            <person name="Magnuson J."/>
            <person name="Mondo S."/>
            <person name="Nolan M."/>
            <person name="Ohm R."/>
            <person name="Pangilinan J."/>
            <person name="Park H.-J."/>
            <person name="Ramirez L."/>
            <person name="Alfaro M."/>
            <person name="Sun H."/>
            <person name="Tritt A."/>
            <person name="Yoshinaga Y."/>
            <person name="Zwiers L.-H."/>
            <person name="Turgeon B."/>
            <person name="Goodwin S."/>
            <person name="Spatafora J."/>
            <person name="Crous P."/>
            <person name="Grigoriev I."/>
        </authorList>
    </citation>
    <scope>NUCLEOTIDE SEQUENCE</scope>
    <source>
        <strain evidence="20">ATCC 16933</strain>
    </source>
</reference>
<dbReference type="Pfam" id="PF03188">
    <property type="entry name" value="Cytochrom_B561"/>
    <property type="match status" value="1"/>
</dbReference>
<dbReference type="PANTHER" id="PTHR47797">
    <property type="entry name" value="DEHYDROGENASE, PUTATIVE (AFU_ORTHOLOGUE AFUA_8G05805)-RELATED"/>
    <property type="match status" value="1"/>
</dbReference>
<dbReference type="CDD" id="cd08760">
    <property type="entry name" value="Cyt_b561_FRRS1_like"/>
    <property type="match status" value="1"/>
</dbReference>
<dbReference type="InterPro" id="IPR036133">
    <property type="entry name" value="EB1_C_sf"/>
</dbReference>
<feature type="compositionally biased region" description="Low complexity" evidence="16">
    <location>
        <begin position="124"/>
        <end position="145"/>
    </location>
</feature>
<accession>A0A6A6NVX4</accession>
<evidence type="ECO:0000313" key="21">
    <source>
        <dbReference type="Proteomes" id="UP000799766"/>
    </source>
</evidence>
<feature type="compositionally biased region" description="Low complexity" evidence="16">
    <location>
        <begin position="539"/>
        <end position="565"/>
    </location>
</feature>
<dbReference type="GO" id="GO:0035372">
    <property type="term" value="P:protein localization to microtubule"/>
    <property type="evidence" value="ECO:0007669"/>
    <property type="project" value="UniProtKB-ARBA"/>
</dbReference>
<dbReference type="InterPro" id="IPR015920">
    <property type="entry name" value="Cellobiose_DH-like_cyt"/>
</dbReference>
<keyword evidence="14" id="KW-0131">Cell cycle</keyword>
<dbReference type="PROSITE" id="PS51230">
    <property type="entry name" value="EB1_C"/>
    <property type="match status" value="1"/>
</dbReference>
<dbReference type="PANTHER" id="PTHR47797:SF1">
    <property type="entry name" value="CYTOCHROME B561 DOMAIN-CONTAINING PROTEIN-RELATED"/>
    <property type="match status" value="1"/>
</dbReference>
<evidence type="ECO:0000259" key="19">
    <source>
        <dbReference type="PROSITE" id="PS51230"/>
    </source>
</evidence>
<dbReference type="SUPFAM" id="SSF140612">
    <property type="entry name" value="EB1 dimerisation domain-like"/>
    <property type="match status" value="1"/>
</dbReference>
<feature type="domain" description="EB1 C-terminal" evidence="19">
    <location>
        <begin position="565"/>
        <end position="641"/>
    </location>
</feature>
<keyword evidence="8 15" id="KW-0493">Microtubule</keyword>
<dbReference type="GO" id="GO:0030473">
    <property type="term" value="P:nuclear migration along microtubule"/>
    <property type="evidence" value="ECO:0007669"/>
    <property type="project" value="UniProtKB-ARBA"/>
</dbReference>
<comment type="subcellular location">
    <subcellularLocation>
        <location evidence="1">Cytoplasm</location>
        <location evidence="1">Cytoskeleton</location>
    </subcellularLocation>
    <subcellularLocation>
        <location evidence="2">Membrane</location>
    </subcellularLocation>
</comment>
<dbReference type="FunFam" id="1.20.5.1430:FF:000005">
    <property type="entry name" value="Eb1, isoform E"/>
    <property type="match status" value="1"/>
</dbReference>
<feature type="region of interest" description="Disordered" evidence="16">
    <location>
        <begin position="115"/>
        <end position="220"/>
    </location>
</feature>
<dbReference type="Proteomes" id="UP000799766">
    <property type="component" value="Unassembled WGS sequence"/>
</dbReference>
<dbReference type="GO" id="GO:0072686">
    <property type="term" value="C:mitotic spindle"/>
    <property type="evidence" value="ECO:0007669"/>
    <property type="project" value="UniProtKB-ARBA"/>
</dbReference>
<dbReference type="OrthoDB" id="19261at2759"/>
<keyword evidence="11 17" id="KW-1133">Transmembrane helix</keyword>
<evidence type="ECO:0000259" key="18">
    <source>
        <dbReference type="PROSITE" id="PS50939"/>
    </source>
</evidence>
<evidence type="ECO:0000256" key="1">
    <source>
        <dbReference type="ARBA" id="ARBA00004245"/>
    </source>
</evidence>
<keyword evidence="4" id="KW-0813">Transport</keyword>
<evidence type="ECO:0008006" key="22">
    <source>
        <dbReference type="Google" id="ProtNLM"/>
    </source>
</evidence>
<evidence type="ECO:0000256" key="10">
    <source>
        <dbReference type="ARBA" id="ARBA00022982"/>
    </source>
</evidence>
<sequence length="654" mass="70145">MSGSQIFVIYTSSSGDNVTISPRLGSGHSMPQFNSDADITILDGTGVSGDTMTANFKCSSCASWSGGDMDFSSDSGGFIYAAVSGSSLDTDDTSASISQHSSMYGQFTLDFSSAKGGDSANPFSESSSDSGSDSTGTSGGSSPTSCVPRPRSSSTSGSSSSSSNNSDDSDDDSDDSPSPPWATGNPPWGDGDNPWHKRQSDDEDVNYCDEDDSSFGGQNGSGDSALSAAGAFGMNLDMLIAHGVMASMAFVIFFPAGAISIRLCSFPGLVWFHAALQGLAYMIYVVGFGLGVYMASNMRMLDHYHPRIGIALFVLLFVQPILGFLHHALFKKYQRRTFWSHAHLWLGRIIITLGIINGGLGLMWADNTESGKIAYAVVGAIVWFVYVCAAVIGEVKRARSRKDSPPKYSPRVSSTEGSPAARRSAPREYYAKPEGRAAALCQIFDSIFLDVPMQRVKFNVNTEYGYIQNFKVLQNIFNKHGIDRPVPVEALIKCKMQDNLEFLQWSKRFWDQHFPGGDYDALARRKASGQAPAGGGGAPRATTSSAARRAAGSAAGGAAPRTRTPQGGGGVASAALVNENNMLKETVAGLERERDFYFNKLRDIELLIQQAVEAEPELEKDDGLLKQIQTILYSTEEGFEIPAEAEGDLEEETF</sequence>
<keyword evidence="12 17" id="KW-0472">Membrane</keyword>
<evidence type="ECO:0000256" key="12">
    <source>
        <dbReference type="ARBA" id="ARBA00023136"/>
    </source>
</evidence>
<dbReference type="Gene3D" id="1.20.5.1430">
    <property type="match status" value="1"/>
</dbReference>
<dbReference type="InterPro" id="IPR036872">
    <property type="entry name" value="CH_dom_sf"/>
</dbReference>
<evidence type="ECO:0000256" key="9">
    <source>
        <dbReference type="ARBA" id="ARBA00022776"/>
    </source>
</evidence>
<feature type="transmembrane region" description="Helical" evidence="17">
    <location>
        <begin position="308"/>
        <end position="330"/>
    </location>
</feature>
<feature type="transmembrane region" description="Helical" evidence="17">
    <location>
        <begin position="373"/>
        <end position="392"/>
    </location>
</feature>
<dbReference type="EMBL" id="MU001685">
    <property type="protein sequence ID" value="KAF2455935.1"/>
    <property type="molecule type" value="Genomic_DNA"/>
</dbReference>
<organism evidence="20 21">
    <name type="scientific">Lineolata rhizophorae</name>
    <dbReference type="NCBI Taxonomy" id="578093"/>
    <lineage>
        <taxon>Eukaryota</taxon>
        <taxon>Fungi</taxon>
        <taxon>Dikarya</taxon>
        <taxon>Ascomycota</taxon>
        <taxon>Pezizomycotina</taxon>
        <taxon>Dothideomycetes</taxon>
        <taxon>Dothideomycetes incertae sedis</taxon>
        <taxon>Lineolatales</taxon>
        <taxon>Lineolataceae</taxon>
        <taxon>Lineolata</taxon>
    </lineage>
</organism>
<keyword evidence="13" id="KW-0206">Cytoskeleton</keyword>
<gene>
    <name evidence="20" type="ORF">BDY21DRAFT_386790</name>
</gene>
<name>A0A6A6NVX4_9PEZI</name>
<dbReference type="SMART" id="SM00665">
    <property type="entry name" value="B561"/>
    <property type="match status" value="1"/>
</dbReference>
<feature type="transmembrane region" description="Helical" evidence="17">
    <location>
        <begin position="271"/>
        <end position="296"/>
    </location>
</feature>
<feature type="region of interest" description="Disordered" evidence="16">
    <location>
        <begin position="401"/>
        <end position="425"/>
    </location>
</feature>
<evidence type="ECO:0000256" key="8">
    <source>
        <dbReference type="ARBA" id="ARBA00022701"/>
    </source>
</evidence>
<evidence type="ECO:0000256" key="17">
    <source>
        <dbReference type="SAM" id="Phobius"/>
    </source>
</evidence>
<dbReference type="SUPFAM" id="SSF47576">
    <property type="entry name" value="Calponin-homology domain, CH-domain"/>
    <property type="match status" value="1"/>
</dbReference>
<comment type="similarity">
    <text evidence="3">Belongs to the MAPRE family.</text>
</comment>
<dbReference type="CDD" id="cd09630">
    <property type="entry name" value="CDH_like_cytochrome"/>
    <property type="match status" value="1"/>
</dbReference>
<evidence type="ECO:0000256" key="7">
    <source>
        <dbReference type="ARBA" id="ARBA00022692"/>
    </source>
</evidence>
<feature type="compositionally biased region" description="Acidic residues" evidence="16">
    <location>
        <begin position="201"/>
        <end position="213"/>
    </location>
</feature>
<evidence type="ECO:0000256" key="16">
    <source>
        <dbReference type="SAM" id="MobiDB-lite"/>
    </source>
</evidence>
<feature type="transmembrane region" description="Helical" evidence="17">
    <location>
        <begin position="342"/>
        <end position="361"/>
    </location>
</feature>
<feature type="region of interest" description="Disordered" evidence="16">
    <location>
        <begin position="526"/>
        <end position="572"/>
    </location>
</feature>
<feature type="transmembrane region" description="Helical" evidence="17">
    <location>
        <begin position="239"/>
        <end position="259"/>
    </location>
</feature>
<dbReference type="Pfam" id="PF16010">
    <property type="entry name" value="CDH-cyt"/>
    <property type="match status" value="1"/>
</dbReference>
<keyword evidence="5" id="KW-0963">Cytoplasm</keyword>
<keyword evidence="10" id="KW-0249">Electron transport</keyword>
<evidence type="ECO:0000256" key="11">
    <source>
        <dbReference type="ARBA" id="ARBA00022989"/>
    </source>
</evidence>
<evidence type="ECO:0000256" key="6">
    <source>
        <dbReference type="ARBA" id="ARBA00022618"/>
    </source>
</evidence>
<evidence type="ECO:0000256" key="13">
    <source>
        <dbReference type="ARBA" id="ARBA00023212"/>
    </source>
</evidence>
<keyword evidence="6" id="KW-0132">Cell division</keyword>
<evidence type="ECO:0000313" key="20">
    <source>
        <dbReference type="EMBL" id="KAF2455935.1"/>
    </source>
</evidence>
<dbReference type="AlphaFoldDB" id="A0A6A6NVX4"/>
<dbReference type="Gene3D" id="1.20.120.1770">
    <property type="match status" value="1"/>
</dbReference>
<dbReference type="GO" id="GO:0051301">
    <property type="term" value="P:cell division"/>
    <property type="evidence" value="ECO:0007669"/>
    <property type="project" value="UniProtKB-KW"/>
</dbReference>
<dbReference type="GO" id="GO:0016020">
    <property type="term" value="C:membrane"/>
    <property type="evidence" value="ECO:0007669"/>
    <property type="project" value="UniProtKB-SubCell"/>
</dbReference>
<feature type="domain" description="Cytochrome b561" evidence="18">
    <location>
        <begin position="201"/>
        <end position="398"/>
    </location>
</feature>
<proteinExistence type="inferred from homology"/>
<dbReference type="Pfam" id="PF03271">
    <property type="entry name" value="EB1"/>
    <property type="match status" value="1"/>
</dbReference>
<dbReference type="Gene3D" id="2.60.40.1210">
    <property type="entry name" value="Cellobiose dehydrogenase, cytochrome domain"/>
    <property type="match status" value="1"/>
</dbReference>
<dbReference type="SUPFAM" id="SSF49344">
    <property type="entry name" value="CBD9-like"/>
    <property type="match status" value="1"/>
</dbReference>
<evidence type="ECO:0000256" key="3">
    <source>
        <dbReference type="ARBA" id="ARBA00010729"/>
    </source>
</evidence>
<keyword evidence="7 17" id="KW-0812">Transmembrane</keyword>
<dbReference type="GO" id="GO:0051010">
    <property type="term" value="F:microtubule plus-end binding"/>
    <property type="evidence" value="ECO:0007669"/>
    <property type="project" value="UniProtKB-ARBA"/>
</dbReference>
<evidence type="ECO:0000256" key="15">
    <source>
        <dbReference type="PROSITE-ProRule" id="PRU00576"/>
    </source>
</evidence>
<evidence type="ECO:0000256" key="4">
    <source>
        <dbReference type="ARBA" id="ARBA00022448"/>
    </source>
</evidence>
<dbReference type="InterPro" id="IPR006593">
    <property type="entry name" value="Cyt_b561/ferric_Rdtase_TM"/>
</dbReference>
<dbReference type="FunFam" id="1.10.418.10:FF:000028">
    <property type="entry name" value="RP/EB family microtubule-associated protein"/>
    <property type="match status" value="1"/>
</dbReference>
<dbReference type="GO" id="GO:0035371">
    <property type="term" value="C:microtubule plus-end"/>
    <property type="evidence" value="ECO:0007669"/>
    <property type="project" value="UniProtKB-ARBA"/>
</dbReference>
<protein>
    <recommendedName>
        <fullName evidence="22">EB1 C-terminal domain-containing protein</fullName>
    </recommendedName>
</protein>
<evidence type="ECO:0000256" key="14">
    <source>
        <dbReference type="ARBA" id="ARBA00023306"/>
    </source>
</evidence>
<evidence type="ECO:0000256" key="2">
    <source>
        <dbReference type="ARBA" id="ARBA00004370"/>
    </source>
</evidence>
<dbReference type="GO" id="GO:0051233">
    <property type="term" value="C:spindle midzone"/>
    <property type="evidence" value="ECO:0007669"/>
    <property type="project" value="UniProtKB-ARBA"/>
</dbReference>
<dbReference type="PROSITE" id="PS50939">
    <property type="entry name" value="CYTOCHROME_B561"/>
    <property type="match status" value="1"/>
</dbReference>
<dbReference type="InterPro" id="IPR004953">
    <property type="entry name" value="EB1_C"/>
</dbReference>